<protein>
    <submittedName>
        <fullName evidence="1">Uncharacterized protein</fullName>
    </submittedName>
</protein>
<dbReference type="EMBL" id="ABQC02000024">
    <property type="protein sequence ID" value="EDY93799.1"/>
    <property type="molecule type" value="Genomic_DNA"/>
</dbReference>
<dbReference type="AlphaFoldDB" id="B5D2J9"/>
<reference evidence="1 2" key="2">
    <citation type="submission" date="2008-08" db="EMBL/GenBank/DDBJ databases">
        <authorList>
            <person name="Fulton L."/>
            <person name="Clifton S."/>
            <person name="Fulton B."/>
            <person name="Xu J."/>
            <person name="Minx P."/>
            <person name="Pepin K.H."/>
            <person name="Johnson M."/>
            <person name="Thiruvilangam P."/>
            <person name="Bhonagiri V."/>
            <person name="Nash W.E."/>
            <person name="Mardis E.R."/>
            <person name="Wilson R.K."/>
        </authorList>
    </citation>
    <scope>NUCLEOTIDE SEQUENCE [LARGE SCALE GENOMIC DNA]</scope>
    <source>
        <strain evidence="2">DSM 17135 / JCM 12973 / M2</strain>
    </source>
</reference>
<comment type="caution">
    <text evidence="1">The sequence shown here is derived from an EMBL/GenBank/DDBJ whole genome shotgun (WGS) entry which is preliminary data.</text>
</comment>
<organism evidence="1 2">
    <name type="scientific">Phocaeicola plebeius (strain DSM 17135 / JCM 12973 / CCUG 54634 / M2)</name>
    <name type="common">Bacteroides plebeius</name>
    <dbReference type="NCBI Taxonomy" id="484018"/>
    <lineage>
        <taxon>Bacteria</taxon>
        <taxon>Pseudomonadati</taxon>
        <taxon>Bacteroidota</taxon>
        <taxon>Bacteroidia</taxon>
        <taxon>Bacteroidales</taxon>
        <taxon>Bacteroidaceae</taxon>
        <taxon>Phocaeicola</taxon>
    </lineage>
</organism>
<evidence type="ECO:0000313" key="2">
    <source>
        <dbReference type="Proteomes" id="UP000003452"/>
    </source>
</evidence>
<gene>
    <name evidence="1" type="ORF">BACPLE_03238</name>
</gene>
<name>B5D2J9_PHOPM</name>
<reference evidence="1 2" key="1">
    <citation type="submission" date="2008-08" db="EMBL/GenBank/DDBJ databases">
        <title>Draft genome sequence of Bacteroides plebeius (DSM 17135).</title>
        <authorList>
            <person name="Sudarsanam P."/>
            <person name="Ley R."/>
            <person name="Guruge J."/>
            <person name="Turnbaugh P.J."/>
            <person name="Mahowald M."/>
            <person name="Liep D."/>
            <person name="Gordon J."/>
        </authorList>
    </citation>
    <scope>NUCLEOTIDE SEQUENCE [LARGE SCALE GENOMIC DNA]</scope>
    <source>
        <strain evidence="2">DSM 17135 / JCM 12973 / M2</strain>
    </source>
</reference>
<dbReference type="HOGENOM" id="CLU_1977090_0_0_10"/>
<proteinExistence type="predicted"/>
<accession>B5D2J9</accession>
<evidence type="ECO:0000313" key="1">
    <source>
        <dbReference type="EMBL" id="EDY93799.1"/>
    </source>
</evidence>
<dbReference type="Proteomes" id="UP000003452">
    <property type="component" value="Unassembled WGS sequence"/>
</dbReference>
<sequence>MPPVACILASVLHFRDDTLHVFRQVIGTVAYLGIGERAVIPQGLQGALADFQLQADILVVEPASRPLHAFQIQMGIPSTLCMNRSIFMANSSNAFLSKHTVSITIRFYVDTSNSYHPEKRSLVVPV</sequence>